<keyword evidence="3 5" id="KW-1133">Transmembrane helix</keyword>
<dbReference type="OrthoDB" id="5797421at2759"/>
<feature type="transmembrane region" description="Helical" evidence="5">
    <location>
        <begin position="210"/>
        <end position="234"/>
    </location>
</feature>
<dbReference type="SUPFAM" id="SSF81321">
    <property type="entry name" value="Family A G protein-coupled receptor-like"/>
    <property type="match status" value="1"/>
</dbReference>
<feature type="transmembrane region" description="Helical" evidence="5">
    <location>
        <begin position="265"/>
        <end position="291"/>
    </location>
</feature>
<proteinExistence type="predicted"/>
<dbReference type="PANTHER" id="PTHR46709:SF3">
    <property type="entry name" value="G-PROTEIN COUPLED RECEPTORS FAMILY 1 PROFILE DOMAIN-CONTAINING PROTEIN"/>
    <property type="match status" value="1"/>
</dbReference>
<evidence type="ECO:0000256" key="2">
    <source>
        <dbReference type="ARBA" id="ARBA00022692"/>
    </source>
</evidence>
<feature type="transmembrane region" description="Helical" evidence="5">
    <location>
        <begin position="109"/>
        <end position="133"/>
    </location>
</feature>
<dbReference type="STRING" id="1611254.A0A2G5V4B7"/>
<gene>
    <name evidence="7" type="primary">Cni-B0034.5</name>
    <name evidence="7" type="synonym">Cnig_chr_II.g6231</name>
    <name evidence="7" type="ORF">B9Z55_006231</name>
</gene>
<accession>A0A2G5V4B7</accession>
<feature type="transmembrane region" description="Helical" evidence="5">
    <location>
        <begin position="66"/>
        <end position="89"/>
    </location>
</feature>
<feature type="transmembrane region" description="Helical" evidence="5">
    <location>
        <begin position="33"/>
        <end position="54"/>
    </location>
</feature>
<dbReference type="AlphaFoldDB" id="A0A2G5V4B7"/>
<dbReference type="InterPro" id="IPR000276">
    <property type="entry name" value="GPCR_Rhodpsn"/>
</dbReference>
<dbReference type="Gene3D" id="1.20.1070.10">
    <property type="entry name" value="Rhodopsin 7-helix transmembrane proteins"/>
    <property type="match status" value="1"/>
</dbReference>
<reference evidence="8" key="1">
    <citation type="submission" date="2017-10" db="EMBL/GenBank/DDBJ databases">
        <title>Rapid genome shrinkage in a self-fertile nematode reveals novel sperm competition proteins.</title>
        <authorList>
            <person name="Yin D."/>
            <person name="Schwarz E.M."/>
            <person name="Thomas C.G."/>
            <person name="Felde R.L."/>
            <person name="Korf I.F."/>
            <person name="Cutter A.D."/>
            <person name="Schartner C.M."/>
            <person name="Ralston E.J."/>
            <person name="Meyer B.J."/>
            <person name="Haag E.S."/>
        </authorList>
    </citation>
    <scope>NUCLEOTIDE SEQUENCE [LARGE SCALE GENOMIC DNA]</scope>
    <source>
        <strain evidence="8">JU1422</strain>
    </source>
</reference>
<feature type="transmembrane region" description="Helical" evidence="5">
    <location>
        <begin position="311"/>
        <end position="330"/>
    </location>
</feature>
<keyword evidence="2 5" id="KW-0812">Transmembrane</keyword>
<evidence type="ECO:0000256" key="5">
    <source>
        <dbReference type="SAM" id="Phobius"/>
    </source>
</evidence>
<evidence type="ECO:0000313" key="7">
    <source>
        <dbReference type="EMBL" id="PIC46590.1"/>
    </source>
</evidence>
<dbReference type="GO" id="GO:0004930">
    <property type="term" value="F:G protein-coupled receptor activity"/>
    <property type="evidence" value="ECO:0007669"/>
    <property type="project" value="InterPro"/>
</dbReference>
<name>A0A2G5V4B7_9PELO</name>
<keyword evidence="8" id="KW-1185">Reference proteome</keyword>
<protein>
    <recommendedName>
        <fullName evidence="6">G-protein coupled receptors family 1 profile domain-containing protein</fullName>
    </recommendedName>
</protein>
<evidence type="ECO:0000313" key="8">
    <source>
        <dbReference type="Proteomes" id="UP000230233"/>
    </source>
</evidence>
<organism evidence="7 8">
    <name type="scientific">Caenorhabditis nigoni</name>
    <dbReference type="NCBI Taxonomy" id="1611254"/>
    <lineage>
        <taxon>Eukaryota</taxon>
        <taxon>Metazoa</taxon>
        <taxon>Ecdysozoa</taxon>
        <taxon>Nematoda</taxon>
        <taxon>Chromadorea</taxon>
        <taxon>Rhabditida</taxon>
        <taxon>Rhabditina</taxon>
        <taxon>Rhabditomorpha</taxon>
        <taxon>Rhabditoidea</taxon>
        <taxon>Rhabditidae</taxon>
        <taxon>Peloderinae</taxon>
        <taxon>Caenorhabditis</taxon>
    </lineage>
</organism>
<dbReference type="PRINTS" id="PR00237">
    <property type="entry name" value="GPCRRHODOPSN"/>
</dbReference>
<evidence type="ECO:0000256" key="4">
    <source>
        <dbReference type="ARBA" id="ARBA00023136"/>
    </source>
</evidence>
<sequence length="364" mass="42647">MCEEDGPKSTISFAMVIAGEEFEQLYQWLKMNIVVFSGSIISIISISNNVLLFISLIRNNRCFKCYFHFILALCFFDIIISVCYMPVILVDSLKDWTKWIELARAWWPFFVYGLTMTHICMTTACYILIAVAYERYLITVRSYMLKQFQKRRSWWCFACLAIGVLTKGGMLMELDVFPNDDPTCKNTVMEYYVDVTEITKSNWYGSIYKFWFRNIVTVFLPFFLLLLINLGIVLELRSQMKHAFGNRSRRRFSLRMQSRTNVRQATATMLFICVIYLISNVVNVFITAWEFVDFESLTTRFLEEYMLSADLSSVLVVTACALRLPIYMLCNPELRKAVKKSFTHKSEHQQKMHQTFSLIAKILV</sequence>
<dbReference type="EMBL" id="PDUG01000002">
    <property type="protein sequence ID" value="PIC46590.1"/>
    <property type="molecule type" value="Genomic_DNA"/>
</dbReference>
<dbReference type="PANTHER" id="PTHR46709">
    <property type="entry name" value="PROTEIN CBG23488-RELATED"/>
    <property type="match status" value="1"/>
</dbReference>
<dbReference type="InterPro" id="IPR017452">
    <property type="entry name" value="GPCR_Rhodpsn_7TM"/>
</dbReference>
<feature type="transmembrane region" description="Helical" evidence="5">
    <location>
        <begin position="154"/>
        <end position="172"/>
    </location>
</feature>
<evidence type="ECO:0000256" key="3">
    <source>
        <dbReference type="ARBA" id="ARBA00022989"/>
    </source>
</evidence>
<feature type="domain" description="G-protein coupled receptors family 1 profile" evidence="6">
    <location>
        <begin position="48"/>
        <end position="327"/>
    </location>
</feature>
<dbReference type="GO" id="GO:0016020">
    <property type="term" value="C:membrane"/>
    <property type="evidence" value="ECO:0007669"/>
    <property type="project" value="UniProtKB-SubCell"/>
</dbReference>
<dbReference type="PROSITE" id="PS50262">
    <property type="entry name" value="G_PROTEIN_RECEP_F1_2"/>
    <property type="match status" value="1"/>
</dbReference>
<evidence type="ECO:0000256" key="1">
    <source>
        <dbReference type="ARBA" id="ARBA00004370"/>
    </source>
</evidence>
<dbReference type="Proteomes" id="UP000230233">
    <property type="component" value="Chromosome II"/>
</dbReference>
<evidence type="ECO:0000259" key="6">
    <source>
        <dbReference type="PROSITE" id="PS50262"/>
    </source>
</evidence>
<comment type="subcellular location">
    <subcellularLocation>
        <location evidence="1">Membrane</location>
    </subcellularLocation>
</comment>
<keyword evidence="4 5" id="KW-0472">Membrane</keyword>
<comment type="caution">
    <text evidence="7">The sequence shown here is derived from an EMBL/GenBank/DDBJ whole genome shotgun (WGS) entry which is preliminary data.</text>
</comment>